<reference evidence="2" key="2">
    <citation type="journal article" date="2024" name="Plant">
        <title>Genomic evolution and insights into agronomic trait innovations of Sesamum species.</title>
        <authorList>
            <person name="Miao H."/>
            <person name="Wang L."/>
            <person name="Qu L."/>
            <person name="Liu H."/>
            <person name="Sun Y."/>
            <person name="Le M."/>
            <person name="Wang Q."/>
            <person name="Wei S."/>
            <person name="Zheng Y."/>
            <person name="Lin W."/>
            <person name="Duan Y."/>
            <person name="Cao H."/>
            <person name="Xiong S."/>
            <person name="Wang X."/>
            <person name="Wei L."/>
            <person name="Li C."/>
            <person name="Ma Q."/>
            <person name="Ju M."/>
            <person name="Zhao R."/>
            <person name="Li G."/>
            <person name="Mu C."/>
            <person name="Tian Q."/>
            <person name="Mei H."/>
            <person name="Zhang T."/>
            <person name="Gao T."/>
            <person name="Zhang H."/>
        </authorList>
    </citation>
    <scope>NUCLEOTIDE SEQUENCE</scope>
    <source>
        <strain evidence="2">G02</strain>
    </source>
</reference>
<protein>
    <submittedName>
        <fullName evidence="2">Retrovirus-related Pol polyprotein from transposon TNT 1-94</fullName>
    </submittedName>
</protein>
<dbReference type="CDD" id="cd09272">
    <property type="entry name" value="RNase_HI_RT_Ty1"/>
    <property type="match status" value="1"/>
</dbReference>
<name>A0AAW2N2G8_SESRA</name>
<dbReference type="PANTHER" id="PTHR11439:SF467">
    <property type="entry name" value="INTEGRASE CATALYTIC DOMAIN-CONTAINING PROTEIN"/>
    <property type="match status" value="1"/>
</dbReference>
<proteinExistence type="predicted"/>
<dbReference type="InterPro" id="IPR043502">
    <property type="entry name" value="DNA/RNA_pol_sf"/>
</dbReference>
<feature type="region of interest" description="Disordered" evidence="1">
    <location>
        <begin position="1"/>
        <end position="46"/>
    </location>
</feature>
<gene>
    <name evidence="2" type="ORF">Sradi_4870000</name>
</gene>
<comment type="caution">
    <text evidence="2">The sequence shown here is derived from an EMBL/GenBank/DDBJ whole genome shotgun (WGS) entry which is preliminary data.</text>
</comment>
<dbReference type="PANTHER" id="PTHR11439">
    <property type="entry name" value="GAG-POL-RELATED RETROTRANSPOSON"/>
    <property type="match status" value="1"/>
</dbReference>
<dbReference type="SUPFAM" id="SSF56672">
    <property type="entry name" value="DNA/RNA polymerases"/>
    <property type="match status" value="1"/>
</dbReference>
<evidence type="ECO:0000313" key="2">
    <source>
        <dbReference type="EMBL" id="KAL0336581.1"/>
    </source>
</evidence>
<sequence length="359" mass="40004">MSKIGSSSDTLQMELEPHTIATENRGRSHPTSSDPLGTESGGNSTTNKLQAYNLARDRQRRTNVKPPSRLGYEGMVSFALLVSGDEPTTFHRAITSQEKEWMGAMVEKMESLHKNQTWELVQLLEGKKAIGCKAVLALVASWDLHLEQMDVKTAFLHGDLEEQIYMEQSNGFTQPGHEHLNGYKWCECDCCVYVKSFDDGSSIFLLLYVDDLLIAAKNMYDVFALKALFSQEFDMKDLDAATKILEWRFTETEAQGNCGYLNEAMLKNQQNDLLVVGYVDSNYAGDLDDRRSTTGYVFTLGGGSICWKSTVQSIVALSTIEAEYMAVAEAAKEALWLSGLSKNLMLSKVEFSCIVTVKV</sequence>
<reference evidence="2" key="1">
    <citation type="submission" date="2020-06" db="EMBL/GenBank/DDBJ databases">
        <authorList>
            <person name="Li T."/>
            <person name="Hu X."/>
            <person name="Zhang T."/>
            <person name="Song X."/>
            <person name="Zhang H."/>
            <person name="Dai N."/>
            <person name="Sheng W."/>
            <person name="Hou X."/>
            <person name="Wei L."/>
        </authorList>
    </citation>
    <scope>NUCLEOTIDE SEQUENCE</scope>
    <source>
        <strain evidence="2">G02</strain>
        <tissue evidence="2">Leaf</tissue>
    </source>
</reference>
<evidence type="ECO:0000256" key="1">
    <source>
        <dbReference type="SAM" id="MobiDB-lite"/>
    </source>
</evidence>
<dbReference type="AlphaFoldDB" id="A0AAW2N2G8"/>
<feature type="compositionally biased region" description="Polar residues" evidence="1">
    <location>
        <begin position="1"/>
        <end position="11"/>
    </location>
</feature>
<dbReference type="EMBL" id="JACGWJ010000021">
    <property type="protein sequence ID" value="KAL0336581.1"/>
    <property type="molecule type" value="Genomic_DNA"/>
</dbReference>
<accession>A0AAW2N2G8</accession>
<organism evidence="2">
    <name type="scientific">Sesamum radiatum</name>
    <name type="common">Black benniseed</name>
    <dbReference type="NCBI Taxonomy" id="300843"/>
    <lineage>
        <taxon>Eukaryota</taxon>
        <taxon>Viridiplantae</taxon>
        <taxon>Streptophyta</taxon>
        <taxon>Embryophyta</taxon>
        <taxon>Tracheophyta</taxon>
        <taxon>Spermatophyta</taxon>
        <taxon>Magnoliopsida</taxon>
        <taxon>eudicotyledons</taxon>
        <taxon>Gunneridae</taxon>
        <taxon>Pentapetalae</taxon>
        <taxon>asterids</taxon>
        <taxon>lamiids</taxon>
        <taxon>Lamiales</taxon>
        <taxon>Pedaliaceae</taxon>
        <taxon>Sesamum</taxon>
    </lineage>
</organism>
<feature type="compositionally biased region" description="Polar residues" evidence="1">
    <location>
        <begin position="29"/>
        <end position="46"/>
    </location>
</feature>